<dbReference type="AlphaFoldDB" id="A0A7W5K697"/>
<evidence type="ECO:0000313" key="3">
    <source>
        <dbReference type="EMBL" id="MBB3332666.1"/>
    </source>
</evidence>
<evidence type="ECO:0000313" key="4">
    <source>
        <dbReference type="Proteomes" id="UP000553442"/>
    </source>
</evidence>
<dbReference type="InterPro" id="IPR018739">
    <property type="entry name" value="DUF2281"/>
</dbReference>
<name>A0A7W5K697_9GAMM</name>
<comment type="caution">
    <text evidence="3">The sequence shown here is derived from an EMBL/GenBank/DDBJ whole genome shotgun (WGS) entry which is preliminary data.</text>
</comment>
<dbReference type="RefSeq" id="WP_183334393.1">
    <property type="nucleotide sequence ID" value="NZ_JACHZF010000045.1"/>
</dbReference>
<protein>
    <recommendedName>
        <fullName evidence="2">DUF2281 domain-containing protein</fullName>
    </recommendedName>
</protein>
<dbReference type="EMBL" id="JACHZF010000045">
    <property type="protein sequence ID" value="MBB3332666.1"/>
    <property type="molecule type" value="Genomic_DNA"/>
</dbReference>
<reference evidence="3 4" key="1">
    <citation type="submission" date="2020-08" db="EMBL/GenBank/DDBJ databases">
        <title>Genomic Encyclopedia of Archaeal and Bacterial Type Strains, Phase II (KMG-II): from individual species to whole genera.</title>
        <authorList>
            <person name="Goeker M."/>
        </authorList>
    </citation>
    <scope>NUCLEOTIDE SEQUENCE [LARGE SCALE GENOMIC DNA]</scope>
    <source>
        <strain evidence="3 4">5AG</strain>
    </source>
</reference>
<gene>
    <name evidence="3" type="ORF">BDK63_003566</name>
</gene>
<dbReference type="Pfam" id="PF10047">
    <property type="entry name" value="DUF2281"/>
    <property type="match status" value="1"/>
</dbReference>
<organism evidence="3 4">
    <name type="scientific">Halomonas campaniensis</name>
    <dbReference type="NCBI Taxonomy" id="213554"/>
    <lineage>
        <taxon>Bacteria</taxon>
        <taxon>Pseudomonadati</taxon>
        <taxon>Pseudomonadota</taxon>
        <taxon>Gammaproteobacteria</taxon>
        <taxon>Oceanospirillales</taxon>
        <taxon>Halomonadaceae</taxon>
        <taxon>Halomonas</taxon>
    </lineage>
</organism>
<proteinExistence type="predicted"/>
<evidence type="ECO:0000259" key="2">
    <source>
        <dbReference type="Pfam" id="PF10047"/>
    </source>
</evidence>
<feature type="compositionally biased region" description="Acidic residues" evidence="1">
    <location>
        <begin position="62"/>
        <end position="71"/>
    </location>
</feature>
<accession>A0A7W5K697</accession>
<feature type="region of interest" description="Disordered" evidence="1">
    <location>
        <begin position="59"/>
        <end position="79"/>
    </location>
</feature>
<keyword evidence="4" id="KW-1185">Reference proteome</keyword>
<feature type="domain" description="DUF2281" evidence="2">
    <location>
        <begin position="5"/>
        <end position="45"/>
    </location>
</feature>
<evidence type="ECO:0000256" key="1">
    <source>
        <dbReference type="SAM" id="MobiDB-lite"/>
    </source>
</evidence>
<dbReference type="Proteomes" id="UP000553442">
    <property type="component" value="Unassembled WGS sequence"/>
</dbReference>
<sequence length="79" mass="9546">MHLEELITKVSRLPESRQQEVMDFVAFLEQRYGQAEPAEAEQLDWSKRQFRTLSVEQAMRDAEEEPDLYSEDDLRERWQ</sequence>